<feature type="region of interest" description="Disordered" evidence="1">
    <location>
        <begin position="1"/>
        <end position="164"/>
    </location>
</feature>
<sequence length="164" mass="18016">MSDLKDEEEDKSPAPSCLSLKRDRSIGDPLNFRDEPGPSDTKQRAGSPAPSCLSLKSDWSRVQPLNFRDEPGPSDTNVTGLSLRLEKMSDLKDEEDDKSPAPSCLSLKRDRSRGDPPDFREEPGPSVTEQRAGSPAPSCLSLKSDWSRMQPLNFSDEPGPSDTK</sequence>
<protein>
    <submittedName>
        <fullName evidence="2">Uncharacterized protein</fullName>
    </submittedName>
</protein>
<feature type="compositionally biased region" description="Basic and acidic residues" evidence="1">
    <location>
        <begin position="20"/>
        <end position="36"/>
    </location>
</feature>
<proteinExistence type="predicted"/>
<gene>
    <name evidence="2" type="ORF">OYC64_001047</name>
</gene>
<dbReference type="AlphaFoldDB" id="A0ABD2HEL8"/>
<feature type="compositionally biased region" description="Basic and acidic residues" evidence="1">
    <location>
        <begin position="107"/>
        <end position="123"/>
    </location>
</feature>
<keyword evidence="3" id="KW-1185">Reference proteome</keyword>
<organism evidence="2 3">
    <name type="scientific">Pagothenia borchgrevinki</name>
    <name type="common">Bald rockcod</name>
    <name type="synonym">Trematomus borchgrevinki</name>
    <dbReference type="NCBI Taxonomy" id="8213"/>
    <lineage>
        <taxon>Eukaryota</taxon>
        <taxon>Metazoa</taxon>
        <taxon>Chordata</taxon>
        <taxon>Craniata</taxon>
        <taxon>Vertebrata</taxon>
        <taxon>Euteleostomi</taxon>
        <taxon>Actinopterygii</taxon>
        <taxon>Neopterygii</taxon>
        <taxon>Teleostei</taxon>
        <taxon>Neoteleostei</taxon>
        <taxon>Acanthomorphata</taxon>
        <taxon>Eupercaria</taxon>
        <taxon>Perciformes</taxon>
        <taxon>Notothenioidei</taxon>
        <taxon>Nototheniidae</taxon>
        <taxon>Pagothenia</taxon>
    </lineage>
</organism>
<evidence type="ECO:0000313" key="2">
    <source>
        <dbReference type="EMBL" id="KAL3064934.1"/>
    </source>
</evidence>
<reference evidence="2 3" key="1">
    <citation type="journal article" date="2022" name="G3 (Bethesda)">
        <title>Evaluating Illumina-, Nanopore-, and PacBio-based genome assembly strategies with the bald notothen, Trematomus borchgrevinki.</title>
        <authorList>
            <person name="Rayamajhi N."/>
            <person name="Cheng C.C."/>
            <person name="Catchen J.M."/>
        </authorList>
    </citation>
    <scope>NUCLEOTIDE SEQUENCE [LARGE SCALE GENOMIC DNA]</scope>
    <source>
        <strain evidence="2">AGRC-2024</strain>
    </source>
</reference>
<comment type="caution">
    <text evidence="2">The sequence shown here is derived from an EMBL/GenBank/DDBJ whole genome shotgun (WGS) entry which is preliminary data.</text>
</comment>
<evidence type="ECO:0000256" key="1">
    <source>
        <dbReference type="SAM" id="MobiDB-lite"/>
    </source>
</evidence>
<dbReference type="EMBL" id="JBIYXZ010002070">
    <property type="protein sequence ID" value="KAL3064934.1"/>
    <property type="molecule type" value="Genomic_DNA"/>
</dbReference>
<reference evidence="2 3" key="2">
    <citation type="journal article" date="2024" name="G3 (Bethesda)">
        <title>The genome of the cryopelagic Antarctic bald notothen, Trematomus borchgrevinki.</title>
        <authorList>
            <person name="Rayamajhi N."/>
            <person name="Rivera-Colon A.G."/>
            <person name="Minhas B.F."/>
            <person name="Cheng C.C."/>
            <person name="Catchen J.M."/>
        </authorList>
    </citation>
    <scope>NUCLEOTIDE SEQUENCE [LARGE SCALE GENOMIC DNA]</scope>
    <source>
        <strain evidence="2">AGRC-2024</strain>
    </source>
</reference>
<dbReference type="Proteomes" id="UP001619887">
    <property type="component" value="Unassembled WGS sequence"/>
</dbReference>
<name>A0ABD2HEL8_PAGBO</name>
<evidence type="ECO:0000313" key="3">
    <source>
        <dbReference type="Proteomes" id="UP001619887"/>
    </source>
</evidence>
<accession>A0ABD2HEL8</accession>
<feature type="compositionally biased region" description="Acidic residues" evidence="1">
    <location>
        <begin position="1"/>
        <end position="10"/>
    </location>
</feature>